<accession>A0A5S9WMF1</accession>
<reference evidence="1 2" key="1">
    <citation type="submission" date="2019-12" db="EMBL/GenBank/DDBJ databases">
        <authorList>
            <person name="Jiao W.-B."/>
            <person name="Schneeberger K."/>
        </authorList>
    </citation>
    <scope>NUCLEOTIDE SEQUENCE [LARGE SCALE GENOMIC DNA]</scope>
    <source>
        <strain evidence="2">cv. C24</strain>
    </source>
</reference>
<sequence length="79" mass="9215">MILTRIHVLRDEREGLLGNGYNFFVGALDLRLLDSRREESVTVTNRVEVIIYKIFSSDITLNEELGEEDLETKHRFTSM</sequence>
<dbReference type="Proteomes" id="UP000434276">
    <property type="component" value="Unassembled WGS sequence"/>
</dbReference>
<organism evidence="1 2">
    <name type="scientific">Arabidopsis thaliana</name>
    <name type="common">Mouse-ear cress</name>
    <dbReference type="NCBI Taxonomy" id="3702"/>
    <lineage>
        <taxon>Eukaryota</taxon>
        <taxon>Viridiplantae</taxon>
        <taxon>Streptophyta</taxon>
        <taxon>Embryophyta</taxon>
        <taxon>Tracheophyta</taxon>
        <taxon>Spermatophyta</taxon>
        <taxon>Magnoliopsida</taxon>
        <taxon>eudicotyledons</taxon>
        <taxon>Gunneridae</taxon>
        <taxon>Pentapetalae</taxon>
        <taxon>rosids</taxon>
        <taxon>malvids</taxon>
        <taxon>Brassicales</taxon>
        <taxon>Brassicaceae</taxon>
        <taxon>Camelineae</taxon>
        <taxon>Arabidopsis</taxon>
    </lineage>
</organism>
<gene>
    <name evidence="1" type="ORF">C24_LOCUS3595</name>
</gene>
<dbReference type="EMBL" id="CACSHJ010000087">
    <property type="protein sequence ID" value="CAA0272164.1"/>
    <property type="molecule type" value="Genomic_DNA"/>
</dbReference>
<name>A0A5S9WMF1_ARATH</name>
<proteinExistence type="predicted"/>
<evidence type="ECO:0000313" key="1">
    <source>
        <dbReference type="EMBL" id="CAA0272164.1"/>
    </source>
</evidence>
<dbReference type="OrthoDB" id="10466337at2759"/>
<dbReference type="AlphaFoldDB" id="A0A5S9WMF1"/>
<protein>
    <submittedName>
        <fullName evidence="1">Uncharacterized protein</fullName>
    </submittedName>
</protein>
<evidence type="ECO:0000313" key="2">
    <source>
        <dbReference type="Proteomes" id="UP000434276"/>
    </source>
</evidence>